<gene>
    <name evidence="2" type="ORF">U14_00436</name>
</gene>
<evidence type="ECO:0000313" key="2">
    <source>
        <dbReference type="EMBL" id="GAK49218.1"/>
    </source>
</evidence>
<dbReference type="STRING" id="1499966.U14_00436"/>
<dbReference type="Gene3D" id="3.40.50.1460">
    <property type="match status" value="1"/>
</dbReference>
<feature type="domain" description="Peptidase C14 caspase" evidence="1">
    <location>
        <begin position="6"/>
        <end position="77"/>
    </location>
</feature>
<organism evidence="2">
    <name type="scientific">Candidatus Moduliflexus flocculans</name>
    <dbReference type="NCBI Taxonomy" id="1499966"/>
    <lineage>
        <taxon>Bacteria</taxon>
        <taxon>Candidatus Moduliflexota</taxon>
        <taxon>Candidatus Moduliflexia</taxon>
        <taxon>Candidatus Moduliflexales</taxon>
        <taxon>Candidatus Moduliflexaceae</taxon>
    </lineage>
</organism>
<sequence>MSRNVYALLVGIDEYPNPRHALRGCVNDVTAFADDLNGRIASESGAQLHLKMLTNREATRQAVIDGFRAHLGQARQKQAFALLFNRYE</sequence>
<dbReference type="EMBL" id="DF820455">
    <property type="protein sequence ID" value="GAK49218.1"/>
    <property type="molecule type" value="Genomic_DNA"/>
</dbReference>
<name>A0A0S6VQ98_9BACT</name>
<keyword evidence="3" id="KW-1185">Reference proteome</keyword>
<dbReference type="GO" id="GO:0004197">
    <property type="term" value="F:cysteine-type endopeptidase activity"/>
    <property type="evidence" value="ECO:0007669"/>
    <property type="project" value="InterPro"/>
</dbReference>
<dbReference type="Pfam" id="PF00656">
    <property type="entry name" value="Peptidase_C14"/>
    <property type="match status" value="1"/>
</dbReference>
<accession>A0A0S6VQ98</accession>
<dbReference type="InterPro" id="IPR011600">
    <property type="entry name" value="Pept_C14_caspase"/>
</dbReference>
<reference evidence="2" key="1">
    <citation type="journal article" date="2015" name="PeerJ">
        <title>First genomic representation of candidate bacterial phylum KSB3 points to enhanced environmental sensing as a trigger of wastewater bulking.</title>
        <authorList>
            <person name="Sekiguchi Y."/>
            <person name="Ohashi A."/>
            <person name="Parks D.H."/>
            <person name="Yamauchi T."/>
            <person name="Tyson G.W."/>
            <person name="Hugenholtz P."/>
        </authorList>
    </citation>
    <scope>NUCLEOTIDE SEQUENCE [LARGE SCALE GENOMIC DNA]</scope>
</reference>
<evidence type="ECO:0000259" key="1">
    <source>
        <dbReference type="Pfam" id="PF00656"/>
    </source>
</evidence>
<evidence type="ECO:0000313" key="3">
    <source>
        <dbReference type="Proteomes" id="UP000030700"/>
    </source>
</evidence>
<proteinExistence type="predicted"/>
<dbReference type="GO" id="GO:0006508">
    <property type="term" value="P:proteolysis"/>
    <property type="evidence" value="ECO:0007669"/>
    <property type="project" value="InterPro"/>
</dbReference>
<dbReference type="AlphaFoldDB" id="A0A0S6VQ98"/>
<dbReference type="HOGENOM" id="CLU_2331886_0_0_0"/>
<dbReference type="Proteomes" id="UP000030700">
    <property type="component" value="Unassembled WGS sequence"/>
</dbReference>
<protein>
    <recommendedName>
        <fullName evidence="1">Peptidase C14 caspase domain-containing protein</fullName>
    </recommendedName>
</protein>